<keyword evidence="2" id="KW-1185">Reference proteome</keyword>
<protein>
    <submittedName>
        <fullName evidence="1">Uncharacterized protein</fullName>
    </submittedName>
</protein>
<dbReference type="EMBL" id="NHYE01000197">
    <property type="protein sequence ID" value="PPR07022.1"/>
    <property type="molecule type" value="Genomic_DNA"/>
</dbReference>
<dbReference type="Proteomes" id="UP000284706">
    <property type="component" value="Unassembled WGS sequence"/>
</dbReference>
<dbReference type="InParanoid" id="A0A409YVJ9"/>
<accession>A0A409YVJ9</accession>
<sequence length="103" mass="11499">MQRAIAVLSYELIKVRILLALREELPNDVVPRSSHLFPDSHAEFNAFAQDLPVSLCREDVEVEDGVCSRVLVGYKRTVPVTVYYKIGLGGLTEDDVVVLVDNI</sequence>
<gene>
    <name evidence="1" type="ORF">CVT26_005217</name>
</gene>
<proteinExistence type="predicted"/>
<evidence type="ECO:0000313" key="1">
    <source>
        <dbReference type="EMBL" id="PPR07022.1"/>
    </source>
</evidence>
<name>A0A409YVJ9_9AGAR</name>
<evidence type="ECO:0000313" key="2">
    <source>
        <dbReference type="Proteomes" id="UP000284706"/>
    </source>
</evidence>
<dbReference type="AlphaFoldDB" id="A0A409YVJ9"/>
<organism evidence="1 2">
    <name type="scientific">Gymnopilus dilepis</name>
    <dbReference type="NCBI Taxonomy" id="231916"/>
    <lineage>
        <taxon>Eukaryota</taxon>
        <taxon>Fungi</taxon>
        <taxon>Dikarya</taxon>
        <taxon>Basidiomycota</taxon>
        <taxon>Agaricomycotina</taxon>
        <taxon>Agaricomycetes</taxon>
        <taxon>Agaricomycetidae</taxon>
        <taxon>Agaricales</taxon>
        <taxon>Agaricineae</taxon>
        <taxon>Hymenogastraceae</taxon>
        <taxon>Gymnopilus</taxon>
    </lineage>
</organism>
<reference evidence="1 2" key="1">
    <citation type="journal article" date="2018" name="Evol. Lett.">
        <title>Horizontal gene cluster transfer increased hallucinogenic mushroom diversity.</title>
        <authorList>
            <person name="Reynolds H.T."/>
            <person name="Vijayakumar V."/>
            <person name="Gluck-Thaler E."/>
            <person name="Korotkin H.B."/>
            <person name="Matheny P.B."/>
            <person name="Slot J.C."/>
        </authorList>
    </citation>
    <scope>NUCLEOTIDE SEQUENCE [LARGE SCALE GENOMIC DNA]</scope>
    <source>
        <strain evidence="1 2">SRW20</strain>
    </source>
</reference>
<comment type="caution">
    <text evidence="1">The sequence shown here is derived from an EMBL/GenBank/DDBJ whole genome shotgun (WGS) entry which is preliminary data.</text>
</comment>